<name>A0A4R6LBX2_9FIRM</name>
<evidence type="ECO:0000313" key="2">
    <source>
        <dbReference type="EMBL" id="TDO73398.1"/>
    </source>
</evidence>
<evidence type="ECO:0000313" key="3">
    <source>
        <dbReference type="Proteomes" id="UP000295064"/>
    </source>
</evidence>
<dbReference type="Pfam" id="PF14268">
    <property type="entry name" value="YoaP"/>
    <property type="match status" value="1"/>
</dbReference>
<protein>
    <submittedName>
        <fullName evidence="2">YoaP-like protein</fullName>
    </submittedName>
</protein>
<dbReference type="EMBL" id="SNWX01000037">
    <property type="protein sequence ID" value="TDO73398.1"/>
    <property type="molecule type" value="Genomic_DNA"/>
</dbReference>
<dbReference type="AlphaFoldDB" id="A0A4R6LBX2"/>
<dbReference type="InterPro" id="IPR025685">
    <property type="entry name" value="YoaP-like_dom"/>
</dbReference>
<dbReference type="Proteomes" id="UP000295064">
    <property type="component" value="Unassembled WGS sequence"/>
</dbReference>
<evidence type="ECO:0000259" key="1">
    <source>
        <dbReference type="Pfam" id="PF14268"/>
    </source>
</evidence>
<feature type="domain" description="YoaP-like" evidence="1">
    <location>
        <begin position="11"/>
        <end position="54"/>
    </location>
</feature>
<sequence>MCAEKRNIDVKTIKLETMEEAQKALTPATIFSLYYNCKFLTTDISVCMDSRFDKIVGKVRK</sequence>
<organism evidence="2 3">
    <name type="scientific">Halanaerobium saccharolyticum</name>
    <dbReference type="NCBI Taxonomy" id="43595"/>
    <lineage>
        <taxon>Bacteria</taxon>
        <taxon>Bacillati</taxon>
        <taxon>Bacillota</taxon>
        <taxon>Clostridia</taxon>
        <taxon>Halanaerobiales</taxon>
        <taxon>Halanaerobiaceae</taxon>
        <taxon>Halanaerobium</taxon>
    </lineage>
</organism>
<reference evidence="2 3" key="1">
    <citation type="submission" date="2019-03" db="EMBL/GenBank/DDBJ databases">
        <title>Subsurface microbial communities from deep shales in Ohio and West Virginia, USA.</title>
        <authorList>
            <person name="Wrighton K."/>
        </authorList>
    </citation>
    <scope>NUCLEOTIDE SEQUENCE [LARGE SCALE GENOMIC DNA]</scope>
    <source>
        <strain evidence="2 3">MA284_T2</strain>
    </source>
</reference>
<gene>
    <name evidence="2" type="ORF">DFR79_13715</name>
</gene>
<comment type="caution">
    <text evidence="2">The sequence shown here is derived from an EMBL/GenBank/DDBJ whole genome shotgun (WGS) entry which is preliminary data.</text>
</comment>
<accession>A0A4R6LBX2</accession>
<proteinExistence type="predicted"/>